<evidence type="ECO:0000256" key="3">
    <source>
        <dbReference type="SAM" id="Coils"/>
    </source>
</evidence>
<dbReference type="GeneID" id="105364026"/>
<evidence type="ECO:0000256" key="4">
    <source>
        <dbReference type="SAM" id="MobiDB-lite"/>
    </source>
</evidence>
<dbReference type="PANTHER" id="PTHR21682:SF2">
    <property type="entry name" value="COILED-COIL DOMAIN-CONTAINING PROTEIN 149"/>
    <property type="match status" value="1"/>
</dbReference>
<name>A0AAJ6YLC9_9HYME</name>
<feature type="region of interest" description="Disordered" evidence="4">
    <location>
        <begin position="1"/>
        <end position="22"/>
    </location>
</feature>
<organism evidence="5 6">
    <name type="scientific">Ceratosolen solmsi marchali</name>
    <dbReference type="NCBI Taxonomy" id="326594"/>
    <lineage>
        <taxon>Eukaryota</taxon>
        <taxon>Metazoa</taxon>
        <taxon>Ecdysozoa</taxon>
        <taxon>Arthropoda</taxon>
        <taxon>Hexapoda</taxon>
        <taxon>Insecta</taxon>
        <taxon>Pterygota</taxon>
        <taxon>Neoptera</taxon>
        <taxon>Endopterygota</taxon>
        <taxon>Hymenoptera</taxon>
        <taxon>Apocrita</taxon>
        <taxon>Proctotrupomorpha</taxon>
        <taxon>Chalcidoidea</taxon>
        <taxon>Agaonidae</taxon>
        <taxon>Agaoninae</taxon>
        <taxon>Ceratosolen</taxon>
    </lineage>
</organism>
<dbReference type="PANTHER" id="PTHR21682">
    <property type="entry name" value="COILED-COIL DOMAIN-CONTAINING PROTEIN 149"/>
    <property type="match status" value="1"/>
</dbReference>
<accession>A0AAJ6YLC9</accession>
<evidence type="ECO:0000256" key="1">
    <source>
        <dbReference type="ARBA" id="ARBA00005872"/>
    </source>
</evidence>
<evidence type="ECO:0000313" key="6">
    <source>
        <dbReference type="RefSeq" id="XP_011500168.1"/>
    </source>
</evidence>
<feature type="coiled-coil region" evidence="3">
    <location>
        <begin position="123"/>
        <end position="254"/>
    </location>
</feature>
<dbReference type="InterPro" id="IPR019179">
    <property type="entry name" value="CC149"/>
</dbReference>
<dbReference type="KEGG" id="csol:105364026"/>
<dbReference type="Pfam" id="PF09789">
    <property type="entry name" value="CC149"/>
    <property type="match status" value="1"/>
</dbReference>
<sequence length="493" mass="56420">MNGVNDKRMSSPRHKGDGHSYQSLMSEELMLKEKVQIKSQALIMLSQELDQCRMQRDRFKLMAEQLQEDLVRRKQTTGKKVINGFKAALDFSIQRQGHNIIESDSVEEDTKLMDLLIESREQNKCLRLQVDTLRHKLKEAEEDIKALRSKRTEDPKLIAKELIEQLEKLNVKCVQLKLDLQAVLDEKQELEVEKDVFKCKAHRLNHELSMALSAPKPVDVDALIIENRYLQERLQQLLEEKELVQQSVQKYKSMLDSKRQKGALKLGGKSSLGSIMNFKQVEQLLQQGPNISPQKSTVALTELHSLCTALLEALNDKNLALAHQKKANKILAARMCELDRAVQSPTMKLLEGYSSADVDIRCDSTSVTSDLSEERSDGKESDVQCDESFVNEVTSDTQIGENSIKQSIQNKESDKCVIEENLEDKKYDESLIELDIKSNCKSFGYNDGSNWSRDKAFEKIDFEESLRKSLPEHLRLLVQKHFNELKAKEREGS</sequence>
<dbReference type="RefSeq" id="XP_011500168.1">
    <property type="nucleotide sequence ID" value="XM_011501866.1"/>
</dbReference>
<protein>
    <submittedName>
        <fullName evidence="6">Coiled-coil domain-containing protein 149</fullName>
    </submittedName>
</protein>
<dbReference type="AlphaFoldDB" id="A0AAJ6YLC9"/>
<dbReference type="Proteomes" id="UP000695007">
    <property type="component" value="Unplaced"/>
</dbReference>
<feature type="compositionally biased region" description="Basic and acidic residues" evidence="4">
    <location>
        <begin position="1"/>
        <end position="18"/>
    </location>
</feature>
<comment type="similarity">
    <text evidence="1">Belongs to the CCDC149 family.</text>
</comment>
<gene>
    <name evidence="6" type="primary">LOC105364026</name>
</gene>
<keyword evidence="2 3" id="KW-0175">Coiled coil</keyword>
<keyword evidence="5" id="KW-1185">Reference proteome</keyword>
<evidence type="ECO:0000313" key="5">
    <source>
        <dbReference type="Proteomes" id="UP000695007"/>
    </source>
</evidence>
<reference evidence="6" key="1">
    <citation type="submission" date="2025-08" db="UniProtKB">
        <authorList>
            <consortium name="RefSeq"/>
        </authorList>
    </citation>
    <scope>IDENTIFICATION</scope>
</reference>
<evidence type="ECO:0000256" key="2">
    <source>
        <dbReference type="ARBA" id="ARBA00023054"/>
    </source>
</evidence>
<proteinExistence type="inferred from homology"/>